<dbReference type="Proteomes" id="UP000707451">
    <property type="component" value="Unassembled WGS sequence"/>
</dbReference>
<sequence length="150" mass="17758">MFSCELSLEALATGSGVWRLNTSILHDKDYTKQLAAEIKEDILRMRNLEPQDAWDHLKASLMEKLKQATREKSKKKQDISIKLQRDREQALRRLNWQRGAPTPNPEKVRKLEEEWHGTERRLDKLQKASMNAWAVRTQLKWRELGERLQL</sequence>
<protein>
    <submittedName>
        <fullName evidence="1">Uncharacterized protein</fullName>
    </submittedName>
</protein>
<evidence type="ECO:0000313" key="1">
    <source>
        <dbReference type="EMBL" id="KAG9060772.1"/>
    </source>
</evidence>
<keyword evidence="2" id="KW-1185">Reference proteome</keyword>
<gene>
    <name evidence="1" type="ORF">KI688_008890</name>
</gene>
<dbReference type="OrthoDB" id="2442741at2759"/>
<dbReference type="EMBL" id="JAHRHY010000032">
    <property type="protein sequence ID" value="KAG9060772.1"/>
    <property type="molecule type" value="Genomic_DNA"/>
</dbReference>
<proteinExistence type="predicted"/>
<name>A0A9P7XHM9_9FUNG</name>
<evidence type="ECO:0000313" key="2">
    <source>
        <dbReference type="Proteomes" id="UP000707451"/>
    </source>
</evidence>
<comment type="caution">
    <text evidence="1">The sequence shown here is derived from an EMBL/GenBank/DDBJ whole genome shotgun (WGS) entry which is preliminary data.</text>
</comment>
<accession>A0A9P7XHM9</accession>
<reference evidence="1" key="1">
    <citation type="submission" date="2021-06" db="EMBL/GenBank/DDBJ databases">
        <title>Genome Sequence of Mortierella hyaline Strain SCG-10, a Cold-Adapted, Nitrate-Reducing Fungus Isolated from Soil in Minnesota, USA.</title>
        <authorList>
            <person name="Aldossari N."/>
        </authorList>
    </citation>
    <scope>NUCLEOTIDE SEQUENCE</scope>
    <source>
        <strain evidence="1">SCG-10</strain>
    </source>
</reference>
<dbReference type="AlphaFoldDB" id="A0A9P7XHM9"/>
<organism evidence="1 2">
    <name type="scientific">Linnemannia hyalina</name>
    <dbReference type="NCBI Taxonomy" id="64524"/>
    <lineage>
        <taxon>Eukaryota</taxon>
        <taxon>Fungi</taxon>
        <taxon>Fungi incertae sedis</taxon>
        <taxon>Mucoromycota</taxon>
        <taxon>Mortierellomycotina</taxon>
        <taxon>Mortierellomycetes</taxon>
        <taxon>Mortierellales</taxon>
        <taxon>Mortierellaceae</taxon>
        <taxon>Linnemannia</taxon>
    </lineage>
</organism>